<dbReference type="Gene3D" id="2.30.110.10">
    <property type="entry name" value="Electron Transport, Fmn-binding Protein, Chain A"/>
    <property type="match status" value="1"/>
</dbReference>
<dbReference type="InterPro" id="IPR012349">
    <property type="entry name" value="Split_barrel_FMN-bd"/>
</dbReference>
<gene>
    <name evidence="1" type="ORF">AXX12_14075</name>
</gene>
<dbReference type="SUPFAM" id="SSF50475">
    <property type="entry name" value="FMN-binding split barrel"/>
    <property type="match status" value="1"/>
</dbReference>
<evidence type="ECO:0000313" key="2">
    <source>
        <dbReference type="Proteomes" id="UP000076268"/>
    </source>
</evidence>
<dbReference type="RefSeq" id="WP_066244927.1">
    <property type="nucleotide sequence ID" value="NZ_LSGP01000025.1"/>
</dbReference>
<accession>A0A154BMZ8</accession>
<protein>
    <submittedName>
        <fullName evidence="1">MFS transporter</fullName>
    </submittedName>
</protein>
<name>A0A154BMZ8_ANASB</name>
<dbReference type="InterPro" id="IPR024747">
    <property type="entry name" value="Pyridox_Oxase-rel"/>
</dbReference>
<evidence type="ECO:0000313" key="1">
    <source>
        <dbReference type="EMBL" id="KYZ75281.1"/>
    </source>
</evidence>
<dbReference type="OrthoDB" id="9794935at2"/>
<organism evidence="1 2">
    <name type="scientific">Anaerosporomusa subterranea</name>
    <dbReference type="NCBI Taxonomy" id="1794912"/>
    <lineage>
        <taxon>Bacteria</taxon>
        <taxon>Bacillati</taxon>
        <taxon>Bacillota</taxon>
        <taxon>Negativicutes</taxon>
        <taxon>Acetonemataceae</taxon>
        <taxon>Anaerosporomusa</taxon>
    </lineage>
</organism>
<dbReference type="EMBL" id="LSGP01000025">
    <property type="protein sequence ID" value="KYZ75281.1"/>
    <property type="molecule type" value="Genomic_DNA"/>
</dbReference>
<dbReference type="STRING" id="1794912.AXX12_14075"/>
<reference evidence="1 2" key="1">
    <citation type="submission" date="2016-02" db="EMBL/GenBank/DDBJ databases">
        <title>Anaerosporomusa subterraneum gen. nov., sp. nov., a spore-forming obligate anaerobe isolated from saprolite.</title>
        <authorList>
            <person name="Choi J.K."/>
            <person name="Shah M."/>
            <person name="Yee N."/>
        </authorList>
    </citation>
    <scope>NUCLEOTIDE SEQUENCE [LARGE SCALE GENOMIC DNA]</scope>
    <source>
        <strain evidence="1 2">RU4</strain>
    </source>
</reference>
<comment type="caution">
    <text evidence="1">The sequence shown here is derived from an EMBL/GenBank/DDBJ whole genome shotgun (WGS) entry which is preliminary data.</text>
</comment>
<dbReference type="PANTHER" id="PTHR34071:SF2">
    <property type="entry name" value="FLAVIN-NUCLEOTIDE-BINDING PROTEIN"/>
    <property type="match status" value="1"/>
</dbReference>
<proteinExistence type="predicted"/>
<dbReference type="PANTHER" id="PTHR34071">
    <property type="entry name" value="5-NITROIMIDAZOLE ANTIBIOTICS RESISTANCE PROTEIN, NIMA-FAMILY-RELATED PROTEIN-RELATED"/>
    <property type="match status" value="1"/>
</dbReference>
<sequence length="155" mass="17773">MFREMRRKEKLMSKDDTIKIIKEAEFGTLASIGGNGYPYSVPLNYAYENDVIYFHSAPEGNKVENIKFNNKVSFSIVSYHKLLPDKFDTEYDSAVIYGKAVEITDEEEKKRALILLVEKYSSDYCKQGIAYIEKGINATTVFKIQIEQMTGKLGR</sequence>
<keyword evidence="2" id="KW-1185">Reference proteome</keyword>
<dbReference type="AlphaFoldDB" id="A0A154BMZ8"/>
<dbReference type="Pfam" id="PF12900">
    <property type="entry name" value="Pyridox_ox_2"/>
    <property type="match status" value="1"/>
</dbReference>
<dbReference type="Proteomes" id="UP000076268">
    <property type="component" value="Unassembled WGS sequence"/>
</dbReference>